<feature type="transmembrane region" description="Helical" evidence="6">
    <location>
        <begin position="48"/>
        <end position="67"/>
    </location>
</feature>
<feature type="domain" description="GtrA/DPMS transmembrane" evidence="7">
    <location>
        <begin position="24"/>
        <end position="141"/>
    </location>
</feature>
<dbReference type="InterPro" id="IPR007267">
    <property type="entry name" value="GtrA_DPMS_TM"/>
</dbReference>
<evidence type="ECO:0000256" key="1">
    <source>
        <dbReference type="ARBA" id="ARBA00004141"/>
    </source>
</evidence>
<comment type="similarity">
    <text evidence="2">Belongs to the GtrA family.</text>
</comment>
<dbReference type="KEGG" id="vah:G7081_06625"/>
<dbReference type="GO" id="GO:0000271">
    <property type="term" value="P:polysaccharide biosynthetic process"/>
    <property type="evidence" value="ECO:0007669"/>
    <property type="project" value="InterPro"/>
</dbReference>
<evidence type="ECO:0000256" key="6">
    <source>
        <dbReference type="SAM" id="Phobius"/>
    </source>
</evidence>
<evidence type="ECO:0000256" key="2">
    <source>
        <dbReference type="ARBA" id="ARBA00009399"/>
    </source>
</evidence>
<reference evidence="8 9" key="1">
    <citation type="submission" date="2020-03" db="EMBL/GenBank/DDBJ databases">
        <title>Vagococcus sp. nov., isolated from beetles.</title>
        <authorList>
            <person name="Hyun D.-W."/>
            <person name="Bae J.-W."/>
        </authorList>
    </citation>
    <scope>NUCLEOTIDE SEQUENCE [LARGE SCALE GENOMIC DNA]</scope>
    <source>
        <strain evidence="8 9">HDW17A</strain>
    </source>
</reference>
<accession>A0A6G8ANW4</accession>
<dbReference type="PANTHER" id="PTHR38459">
    <property type="entry name" value="PROPHAGE BACTOPRENOL-LINKED GLUCOSE TRANSLOCASE HOMOLOG"/>
    <property type="match status" value="1"/>
</dbReference>
<keyword evidence="5 6" id="KW-0472">Membrane</keyword>
<feature type="transmembrane region" description="Helical" evidence="6">
    <location>
        <begin position="88"/>
        <end position="113"/>
    </location>
</feature>
<protein>
    <submittedName>
        <fullName evidence="8">GtrA family protein</fullName>
    </submittedName>
</protein>
<keyword evidence="3 6" id="KW-0812">Transmembrane</keyword>
<evidence type="ECO:0000313" key="9">
    <source>
        <dbReference type="Proteomes" id="UP000500890"/>
    </source>
</evidence>
<dbReference type="RefSeq" id="WP_166008149.1">
    <property type="nucleotide sequence ID" value="NZ_CP049886.1"/>
</dbReference>
<organism evidence="8 9">
    <name type="scientific">Vagococcus coleopterorum</name>
    <dbReference type="NCBI Taxonomy" id="2714946"/>
    <lineage>
        <taxon>Bacteria</taxon>
        <taxon>Bacillati</taxon>
        <taxon>Bacillota</taxon>
        <taxon>Bacilli</taxon>
        <taxon>Lactobacillales</taxon>
        <taxon>Enterococcaceae</taxon>
        <taxon>Vagococcus</taxon>
    </lineage>
</organism>
<comment type="subcellular location">
    <subcellularLocation>
        <location evidence="1">Membrane</location>
        <topology evidence="1">Multi-pass membrane protein</topology>
    </subcellularLocation>
</comment>
<name>A0A6G8ANW4_9ENTE</name>
<evidence type="ECO:0000259" key="7">
    <source>
        <dbReference type="Pfam" id="PF04138"/>
    </source>
</evidence>
<evidence type="ECO:0000313" key="8">
    <source>
        <dbReference type="EMBL" id="QIL46761.1"/>
    </source>
</evidence>
<dbReference type="InterPro" id="IPR051401">
    <property type="entry name" value="GtrA_CellWall_Glycosyl"/>
</dbReference>
<gene>
    <name evidence="8" type="ORF">G7081_06625</name>
</gene>
<keyword evidence="4 6" id="KW-1133">Transmembrane helix</keyword>
<proteinExistence type="inferred from homology"/>
<feature type="transmembrane region" description="Helical" evidence="6">
    <location>
        <begin position="119"/>
        <end position="140"/>
    </location>
</feature>
<feature type="transmembrane region" description="Helical" evidence="6">
    <location>
        <begin position="21"/>
        <end position="42"/>
    </location>
</feature>
<dbReference type="EMBL" id="CP049886">
    <property type="protein sequence ID" value="QIL46761.1"/>
    <property type="molecule type" value="Genomic_DNA"/>
</dbReference>
<dbReference type="AlphaFoldDB" id="A0A6G8ANW4"/>
<evidence type="ECO:0000256" key="3">
    <source>
        <dbReference type="ARBA" id="ARBA00022692"/>
    </source>
</evidence>
<dbReference type="Pfam" id="PF04138">
    <property type="entry name" value="GtrA_DPMS_TM"/>
    <property type="match status" value="1"/>
</dbReference>
<keyword evidence="9" id="KW-1185">Reference proteome</keyword>
<dbReference type="PANTHER" id="PTHR38459:SF5">
    <property type="entry name" value="CELL WALL TEICHOIC ACID GLYCOSYLATION PROTEIN GTCA"/>
    <property type="match status" value="1"/>
</dbReference>
<evidence type="ECO:0000256" key="4">
    <source>
        <dbReference type="ARBA" id="ARBA00022989"/>
    </source>
</evidence>
<dbReference type="Proteomes" id="UP000500890">
    <property type="component" value="Chromosome"/>
</dbReference>
<dbReference type="GO" id="GO:0005886">
    <property type="term" value="C:plasma membrane"/>
    <property type="evidence" value="ECO:0007669"/>
    <property type="project" value="TreeGrafter"/>
</dbReference>
<sequence>MKQFKEFVLSFSFMNESRYSILIYLITGGITTLINIVTFWVFESVIGWNYTIANIIAWVAAVLFAYVSNKLYVFESRGLTTSELFKEITSFFSLRLLSLVFDLIVMWICISLLKMNPLIAKVLANVVVLILNYIFSKLFIFKK</sequence>
<evidence type="ECO:0000256" key="5">
    <source>
        <dbReference type="ARBA" id="ARBA00023136"/>
    </source>
</evidence>